<evidence type="ECO:0000313" key="4">
    <source>
        <dbReference type="EMBL" id="TRM59898.1"/>
    </source>
</evidence>
<sequence length="266" mass="27982">MSPTMTEGGIQSWKVKEGDSFAAGDVLLEIRTGTDKATIDVEAQEDGVMGKIIVNDGVKGIPVGKTIALLAEEGDDIANLEAPKEEDAPPAPKDEPSAKSSAASPAPPPSASPSETAPAEPQPAAHDYHPPAHARPLFPSVHRLLAEHNLTDLSGITGTGRRAGLPWHGLGPARHLHPPESPIPQKIAARGKEVPQKPLDGPELRRLIVSTMLQASIKARNAAVPKPVADFDSIIADYLPATARVAPSAPITHHQKRTRATTSWTG</sequence>
<evidence type="ECO:0000259" key="3">
    <source>
        <dbReference type="PROSITE" id="PS50968"/>
    </source>
</evidence>
<dbReference type="GO" id="GO:0045254">
    <property type="term" value="C:pyruvate dehydrogenase complex"/>
    <property type="evidence" value="ECO:0007669"/>
    <property type="project" value="InterPro"/>
</dbReference>
<dbReference type="EMBL" id="VDMD01000025">
    <property type="protein sequence ID" value="TRM59898.1"/>
    <property type="molecule type" value="Genomic_DNA"/>
</dbReference>
<dbReference type="GO" id="GO:0004742">
    <property type="term" value="F:dihydrolipoyllysine-residue acetyltransferase activity"/>
    <property type="evidence" value="ECO:0007669"/>
    <property type="project" value="TreeGrafter"/>
</dbReference>
<feature type="region of interest" description="Disordered" evidence="2">
    <location>
        <begin position="81"/>
        <end position="135"/>
    </location>
</feature>
<dbReference type="GO" id="GO:0006086">
    <property type="term" value="P:pyruvate decarboxylation to acetyl-CoA"/>
    <property type="evidence" value="ECO:0007669"/>
    <property type="project" value="InterPro"/>
</dbReference>
<dbReference type="InterPro" id="IPR011053">
    <property type="entry name" value="Single_hybrid_motif"/>
</dbReference>
<name>A0A550C526_9AGAR</name>
<feature type="compositionally biased region" description="Low complexity" evidence="2">
    <location>
        <begin position="112"/>
        <end position="125"/>
    </location>
</feature>
<keyword evidence="1" id="KW-0450">Lipoyl</keyword>
<dbReference type="Proteomes" id="UP000320762">
    <property type="component" value="Unassembled WGS sequence"/>
</dbReference>
<dbReference type="InterPro" id="IPR000089">
    <property type="entry name" value="Biotin_lipoyl"/>
</dbReference>
<dbReference type="Pfam" id="PF00364">
    <property type="entry name" value="Biotin_lipoyl"/>
    <property type="match status" value="1"/>
</dbReference>
<proteinExistence type="predicted"/>
<dbReference type="PROSITE" id="PS50968">
    <property type="entry name" value="BIOTINYL_LIPOYL"/>
    <property type="match status" value="1"/>
</dbReference>
<evidence type="ECO:0000256" key="1">
    <source>
        <dbReference type="ARBA" id="ARBA00022823"/>
    </source>
</evidence>
<dbReference type="AlphaFoldDB" id="A0A550C526"/>
<dbReference type="PANTHER" id="PTHR23151">
    <property type="entry name" value="DIHYDROLIPOAMIDE ACETYL/SUCCINYL-TRANSFERASE-RELATED"/>
    <property type="match status" value="1"/>
</dbReference>
<evidence type="ECO:0000313" key="5">
    <source>
        <dbReference type="Proteomes" id="UP000320762"/>
    </source>
</evidence>
<keyword evidence="5" id="KW-1185">Reference proteome</keyword>
<dbReference type="STRING" id="97359.A0A550C526"/>
<dbReference type="PANTHER" id="PTHR23151:SF82">
    <property type="entry name" value="PYRUVATE DEHYDROGENASE COMPLEX PROTEIN X COMPONENT, MITOCHONDRIAL"/>
    <property type="match status" value="1"/>
</dbReference>
<gene>
    <name evidence="4" type="ORF">BD626DRAFT_572297</name>
</gene>
<dbReference type="FunFam" id="2.40.50.100:FF:000010">
    <property type="entry name" value="Acetyltransferase component of pyruvate dehydrogenase complex"/>
    <property type="match status" value="1"/>
</dbReference>
<dbReference type="OrthoDB" id="537444at2759"/>
<dbReference type="SUPFAM" id="SSF51230">
    <property type="entry name" value="Single hybrid motif"/>
    <property type="match status" value="1"/>
</dbReference>
<dbReference type="CDD" id="cd06849">
    <property type="entry name" value="lipoyl_domain"/>
    <property type="match status" value="1"/>
</dbReference>
<dbReference type="Gene3D" id="2.40.50.100">
    <property type="match status" value="1"/>
</dbReference>
<accession>A0A550C526</accession>
<feature type="domain" description="Lipoyl-binding" evidence="3">
    <location>
        <begin position="1"/>
        <end position="71"/>
    </location>
</feature>
<reference evidence="4 5" key="1">
    <citation type="journal article" date="2019" name="New Phytol.">
        <title>Comparative genomics reveals unique wood-decay strategies and fruiting body development in the Schizophyllaceae.</title>
        <authorList>
            <person name="Almasi E."/>
            <person name="Sahu N."/>
            <person name="Krizsan K."/>
            <person name="Balint B."/>
            <person name="Kovacs G.M."/>
            <person name="Kiss B."/>
            <person name="Cseklye J."/>
            <person name="Drula E."/>
            <person name="Henrissat B."/>
            <person name="Nagy I."/>
            <person name="Chovatia M."/>
            <person name="Adam C."/>
            <person name="LaButti K."/>
            <person name="Lipzen A."/>
            <person name="Riley R."/>
            <person name="Grigoriev I.V."/>
            <person name="Nagy L.G."/>
        </authorList>
    </citation>
    <scope>NUCLEOTIDE SEQUENCE [LARGE SCALE GENOMIC DNA]</scope>
    <source>
        <strain evidence="4 5">NL-1724</strain>
    </source>
</reference>
<protein>
    <submittedName>
        <fullName evidence="4">Single hybrid motif-containing protein</fullName>
    </submittedName>
</protein>
<feature type="compositionally biased region" description="Basic and acidic residues" evidence="2">
    <location>
        <begin position="82"/>
        <end position="97"/>
    </location>
</feature>
<dbReference type="InterPro" id="IPR045257">
    <property type="entry name" value="E2/Pdx1"/>
</dbReference>
<organism evidence="4 5">
    <name type="scientific">Schizophyllum amplum</name>
    <dbReference type="NCBI Taxonomy" id="97359"/>
    <lineage>
        <taxon>Eukaryota</taxon>
        <taxon>Fungi</taxon>
        <taxon>Dikarya</taxon>
        <taxon>Basidiomycota</taxon>
        <taxon>Agaricomycotina</taxon>
        <taxon>Agaricomycetes</taxon>
        <taxon>Agaricomycetidae</taxon>
        <taxon>Agaricales</taxon>
        <taxon>Schizophyllaceae</taxon>
        <taxon>Schizophyllum</taxon>
    </lineage>
</organism>
<evidence type="ECO:0000256" key="2">
    <source>
        <dbReference type="SAM" id="MobiDB-lite"/>
    </source>
</evidence>
<comment type="caution">
    <text evidence="4">The sequence shown here is derived from an EMBL/GenBank/DDBJ whole genome shotgun (WGS) entry which is preliminary data.</text>
</comment>